<dbReference type="InterPro" id="IPR047670">
    <property type="entry name" value="YfjT-like"/>
</dbReference>
<protein>
    <recommendedName>
        <fullName evidence="3">Cytosolic protein</fullName>
    </recommendedName>
</protein>
<proteinExistence type="predicted"/>
<accession>A0ABY3PER9</accession>
<dbReference type="EMBL" id="CP086654">
    <property type="protein sequence ID" value="UEX90817.1"/>
    <property type="molecule type" value="Genomic_DNA"/>
</dbReference>
<reference evidence="1 2" key="1">
    <citation type="journal article" date="2022" name="Pathogens">
        <title>Staphylococcus ratti sp. nov. Isolated from a Lab Rat.</title>
        <authorList>
            <person name="Kovarovic V."/>
            <person name="Sedlacek I."/>
            <person name="Petras P."/>
            <person name="Kralova S."/>
            <person name="Maslanova I."/>
            <person name="Svec P."/>
            <person name="Neumann-Schaal M."/>
            <person name="Botka T."/>
            <person name="Gelbicova T."/>
            <person name="Stankova E."/>
            <person name="Doskar J."/>
            <person name="Pantucek R."/>
        </authorList>
    </citation>
    <scope>NUCLEOTIDE SEQUENCE [LARGE SCALE GENOMIC DNA]</scope>
    <source>
        <strain evidence="1 2">CCM 9025</strain>
    </source>
</reference>
<gene>
    <name evidence="1" type="ORF">LN051_03955</name>
</gene>
<evidence type="ECO:0000313" key="2">
    <source>
        <dbReference type="Proteomes" id="UP001197626"/>
    </source>
</evidence>
<organism evidence="1 2">
    <name type="scientific">Staphylococcus ratti</name>
    <dbReference type="NCBI Taxonomy" id="2892440"/>
    <lineage>
        <taxon>Bacteria</taxon>
        <taxon>Bacillati</taxon>
        <taxon>Bacillota</taxon>
        <taxon>Bacilli</taxon>
        <taxon>Bacillales</taxon>
        <taxon>Staphylococcaceae</taxon>
        <taxon>Staphylococcus</taxon>
    </lineage>
</organism>
<keyword evidence="2" id="KW-1185">Reference proteome</keyword>
<dbReference type="Proteomes" id="UP001197626">
    <property type="component" value="Chromosome"/>
</dbReference>
<evidence type="ECO:0008006" key="3">
    <source>
        <dbReference type="Google" id="ProtNLM"/>
    </source>
</evidence>
<sequence length="53" mass="6364">MEEPHTMNQVKVRLTQFLEDIDQVNPDEVDIKDVDEWISLLDQLEKKVNQLRK</sequence>
<dbReference type="NCBIfam" id="NF040878">
    <property type="entry name" value="SE1561_fam"/>
    <property type="match status" value="1"/>
</dbReference>
<dbReference type="RefSeq" id="WP_229293297.1">
    <property type="nucleotide sequence ID" value="NZ_CP086654.1"/>
</dbReference>
<name>A0ABY3PER9_9STAP</name>
<evidence type="ECO:0000313" key="1">
    <source>
        <dbReference type="EMBL" id="UEX90817.1"/>
    </source>
</evidence>